<proteinExistence type="predicted"/>
<feature type="compositionally biased region" description="Basic residues" evidence="1">
    <location>
        <begin position="72"/>
        <end position="85"/>
    </location>
</feature>
<gene>
    <name evidence="2" type="ORF">EYF80_015862</name>
</gene>
<dbReference type="Proteomes" id="UP000314294">
    <property type="component" value="Unassembled WGS sequence"/>
</dbReference>
<feature type="compositionally biased region" description="Polar residues" evidence="1">
    <location>
        <begin position="86"/>
        <end position="102"/>
    </location>
</feature>
<evidence type="ECO:0000313" key="2">
    <source>
        <dbReference type="EMBL" id="TNN73845.1"/>
    </source>
</evidence>
<name>A0A4Z2I8W0_9TELE</name>
<comment type="caution">
    <text evidence="2">The sequence shown here is derived from an EMBL/GenBank/DDBJ whole genome shotgun (WGS) entry which is preliminary data.</text>
</comment>
<reference evidence="2 3" key="1">
    <citation type="submission" date="2019-03" db="EMBL/GenBank/DDBJ databases">
        <title>First draft genome of Liparis tanakae, snailfish: a comprehensive survey of snailfish specific genes.</title>
        <authorList>
            <person name="Kim W."/>
            <person name="Song I."/>
            <person name="Jeong J.-H."/>
            <person name="Kim D."/>
            <person name="Kim S."/>
            <person name="Ryu S."/>
            <person name="Song J.Y."/>
            <person name="Lee S.K."/>
        </authorList>
    </citation>
    <scope>NUCLEOTIDE SEQUENCE [LARGE SCALE GENOMIC DNA]</scope>
    <source>
        <tissue evidence="2">Muscle</tissue>
    </source>
</reference>
<feature type="region of interest" description="Disordered" evidence="1">
    <location>
        <begin position="44"/>
        <end position="108"/>
    </location>
</feature>
<dbReference type="AlphaFoldDB" id="A0A4Z2I8W0"/>
<sequence length="131" mass="14579">MLVVENKAEPKKRVIMLLHIGWIPDSASQQDAAPFLFGPDPTYSGGLRPVDDPLQSLSAPPAIIPSTPLHSSKTRGKRWQPHRTGTRNQEPGTRNQEPGTRNTDTHHRLTVNSACEFESMEIGVRVQHEKV</sequence>
<evidence type="ECO:0000256" key="1">
    <source>
        <dbReference type="SAM" id="MobiDB-lite"/>
    </source>
</evidence>
<keyword evidence="3" id="KW-1185">Reference proteome</keyword>
<evidence type="ECO:0000313" key="3">
    <source>
        <dbReference type="Proteomes" id="UP000314294"/>
    </source>
</evidence>
<accession>A0A4Z2I8W0</accession>
<protein>
    <submittedName>
        <fullName evidence="2">Uncharacterized protein</fullName>
    </submittedName>
</protein>
<dbReference type="EMBL" id="SRLO01000120">
    <property type="protein sequence ID" value="TNN73845.1"/>
    <property type="molecule type" value="Genomic_DNA"/>
</dbReference>
<organism evidence="2 3">
    <name type="scientific">Liparis tanakae</name>
    <name type="common">Tanaka's snailfish</name>
    <dbReference type="NCBI Taxonomy" id="230148"/>
    <lineage>
        <taxon>Eukaryota</taxon>
        <taxon>Metazoa</taxon>
        <taxon>Chordata</taxon>
        <taxon>Craniata</taxon>
        <taxon>Vertebrata</taxon>
        <taxon>Euteleostomi</taxon>
        <taxon>Actinopterygii</taxon>
        <taxon>Neopterygii</taxon>
        <taxon>Teleostei</taxon>
        <taxon>Neoteleostei</taxon>
        <taxon>Acanthomorphata</taxon>
        <taxon>Eupercaria</taxon>
        <taxon>Perciformes</taxon>
        <taxon>Cottioidei</taxon>
        <taxon>Cottales</taxon>
        <taxon>Liparidae</taxon>
        <taxon>Liparis</taxon>
    </lineage>
</organism>